<accession>A0A0D6LYN9</accession>
<dbReference type="PROSITE" id="PS00036">
    <property type="entry name" value="BZIP_BASIC"/>
    <property type="match status" value="1"/>
</dbReference>
<dbReference type="AlphaFoldDB" id="A0A0D6LYN9"/>
<evidence type="ECO:0000313" key="4">
    <source>
        <dbReference type="Proteomes" id="UP000054495"/>
    </source>
</evidence>
<feature type="compositionally biased region" description="Basic and acidic residues" evidence="1">
    <location>
        <begin position="199"/>
        <end position="210"/>
    </location>
</feature>
<dbReference type="PROSITE" id="PS50217">
    <property type="entry name" value="BZIP"/>
    <property type="match status" value="1"/>
</dbReference>
<evidence type="ECO:0000313" key="3">
    <source>
        <dbReference type="EMBL" id="EPB75231.1"/>
    </source>
</evidence>
<dbReference type="GO" id="GO:0000978">
    <property type="term" value="F:RNA polymerase II cis-regulatory region sequence-specific DNA binding"/>
    <property type="evidence" value="ECO:0007669"/>
    <property type="project" value="TreeGrafter"/>
</dbReference>
<dbReference type="InterPro" id="IPR031106">
    <property type="entry name" value="C/EBP"/>
</dbReference>
<feature type="domain" description="BZIP" evidence="2">
    <location>
        <begin position="179"/>
        <end position="242"/>
    </location>
</feature>
<dbReference type="SUPFAM" id="SSF57959">
    <property type="entry name" value="Leucine zipper domain"/>
    <property type="match status" value="1"/>
</dbReference>
<sequence length="247" mass="27578">MSNMNSSDHTSKMNDDVAAHFPNADWQFDATDWPHVENCSYESPPYSHEIYAGCSPSTGYPVDLNDIDAAFDCDISMLDAYLHSPPSCSATTEPPPHTQPTSTSDPATQASAPQPSSTLDTDPIEEFFPDLCDVPAPVPSPPQRLQRRRNVSAASMRSSTSRYSPYSIDSSALDADAAYSEYRTRRDKNNLASQRSRQKRVEKMRQMKDEKETLERRNIELKTLLSSLEAQVADYKRMVLMVVSKSA</sequence>
<dbReference type="Proteomes" id="UP000054495">
    <property type="component" value="Unassembled WGS sequence"/>
</dbReference>
<dbReference type="GO" id="GO:0006351">
    <property type="term" value="P:DNA-templated transcription"/>
    <property type="evidence" value="ECO:0007669"/>
    <property type="project" value="InterPro"/>
</dbReference>
<protein>
    <submittedName>
        <fullName evidence="3">Basic region leucine zipper</fullName>
    </submittedName>
</protein>
<dbReference type="Pfam" id="PF07716">
    <property type="entry name" value="bZIP_2"/>
    <property type="match status" value="1"/>
</dbReference>
<evidence type="ECO:0000259" key="2">
    <source>
        <dbReference type="PROSITE" id="PS50217"/>
    </source>
</evidence>
<keyword evidence="4" id="KW-1185">Reference proteome</keyword>
<dbReference type="PANTHER" id="PTHR23334">
    <property type="entry name" value="CCAAT/ENHANCER BINDING PROTEIN"/>
    <property type="match status" value="1"/>
</dbReference>
<dbReference type="PANTHER" id="PTHR23334:SF72">
    <property type="entry name" value="PROTEIN MABIKI"/>
    <property type="match status" value="1"/>
</dbReference>
<dbReference type="EMBL" id="KE124910">
    <property type="protein sequence ID" value="EPB75231.1"/>
    <property type="molecule type" value="Genomic_DNA"/>
</dbReference>
<evidence type="ECO:0000256" key="1">
    <source>
        <dbReference type="SAM" id="MobiDB-lite"/>
    </source>
</evidence>
<dbReference type="SMART" id="SM00338">
    <property type="entry name" value="BRLZ"/>
    <property type="match status" value="1"/>
</dbReference>
<organism evidence="3 4">
    <name type="scientific">Ancylostoma ceylanicum</name>
    <dbReference type="NCBI Taxonomy" id="53326"/>
    <lineage>
        <taxon>Eukaryota</taxon>
        <taxon>Metazoa</taxon>
        <taxon>Ecdysozoa</taxon>
        <taxon>Nematoda</taxon>
        <taxon>Chromadorea</taxon>
        <taxon>Rhabditida</taxon>
        <taxon>Rhabditina</taxon>
        <taxon>Rhabditomorpha</taxon>
        <taxon>Strongyloidea</taxon>
        <taxon>Ancylostomatidae</taxon>
        <taxon>Ancylostomatinae</taxon>
        <taxon>Ancylostoma</taxon>
    </lineage>
</organism>
<proteinExistence type="predicted"/>
<feature type="compositionally biased region" description="Polar residues" evidence="1">
    <location>
        <begin position="99"/>
        <end position="120"/>
    </location>
</feature>
<dbReference type="GO" id="GO:0000981">
    <property type="term" value="F:DNA-binding transcription factor activity, RNA polymerase II-specific"/>
    <property type="evidence" value="ECO:0007669"/>
    <property type="project" value="TreeGrafter"/>
</dbReference>
<dbReference type="InterPro" id="IPR004827">
    <property type="entry name" value="bZIP"/>
</dbReference>
<feature type="region of interest" description="Disordered" evidence="1">
    <location>
        <begin position="186"/>
        <end position="210"/>
    </location>
</feature>
<reference evidence="3 4" key="1">
    <citation type="submission" date="2013-05" db="EMBL/GenBank/DDBJ databases">
        <title>Draft genome of the parasitic nematode Anyclostoma ceylanicum.</title>
        <authorList>
            <person name="Mitreva M."/>
        </authorList>
    </citation>
    <scope>NUCLEOTIDE SEQUENCE [LARGE SCALE GENOMIC DNA]</scope>
</reference>
<dbReference type="CDD" id="cd14813">
    <property type="entry name" value="bZIP_BmCbz-like"/>
    <property type="match status" value="1"/>
</dbReference>
<name>A0A0D6LYN9_9BILA</name>
<dbReference type="Gene3D" id="1.20.5.170">
    <property type="match status" value="1"/>
</dbReference>
<feature type="region of interest" description="Disordered" evidence="1">
    <location>
        <begin position="86"/>
        <end position="165"/>
    </location>
</feature>
<feature type="compositionally biased region" description="Polar residues" evidence="1">
    <location>
        <begin position="152"/>
        <end position="164"/>
    </location>
</feature>
<dbReference type="InterPro" id="IPR046347">
    <property type="entry name" value="bZIP_sf"/>
</dbReference>
<gene>
    <name evidence="3" type="ORF">ANCCEY_05697</name>
</gene>